<evidence type="ECO:0000256" key="2">
    <source>
        <dbReference type="ARBA" id="ARBA00022692"/>
    </source>
</evidence>
<feature type="transmembrane region" description="Helical" evidence="5">
    <location>
        <begin position="20"/>
        <end position="49"/>
    </location>
</feature>
<dbReference type="OrthoDB" id="9803734at2"/>
<reference evidence="8 10" key="3">
    <citation type="submission" date="2019-04" db="EMBL/GenBank/DDBJ databases">
        <title>Microbes associate with the intestines of laboratory mice.</title>
        <authorList>
            <person name="Navarre W."/>
            <person name="Wong E."/>
            <person name="Huang K."/>
            <person name="Tropini C."/>
            <person name="Ng K."/>
            <person name="Yu B."/>
        </authorList>
    </citation>
    <scope>NUCLEOTIDE SEQUENCE [LARGE SCALE GENOMIC DNA]</scope>
    <source>
        <strain evidence="8 10">NM06_A21</strain>
    </source>
</reference>
<dbReference type="AlphaFoldDB" id="A0A1B1SBM1"/>
<keyword evidence="5" id="KW-1003">Cell membrane</keyword>
<evidence type="ECO:0000313" key="8">
    <source>
        <dbReference type="EMBL" id="TGY76739.1"/>
    </source>
</evidence>
<dbReference type="EC" id="7.1.1.-" evidence="5"/>
<dbReference type="PROSITE" id="PS00668">
    <property type="entry name" value="COMPLEX1_ND1_2"/>
    <property type="match status" value="1"/>
</dbReference>
<dbReference type="KEGG" id="pary:A4V02_10910"/>
<comment type="subcellular location">
    <subcellularLocation>
        <location evidence="5 6">Cell membrane</location>
        <topology evidence="5 6">Multi-pass membrane protein</topology>
    </subcellularLocation>
    <subcellularLocation>
        <location evidence="1">Membrane</location>
        <topology evidence="1">Multi-pass membrane protein</topology>
    </subcellularLocation>
</comment>
<protein>
    <recommendedName>
        <fullName evidence="5">NADH-quinone oxidoreductase subunit H</fullName>
        <ecNumber evidence="5">7.1.1.-</ecNumber>
    </recommendedName>
    <alternativeName>
        <fullName evidence="5">NADH dehydrogenase I subunit H</fullName>
    </alternativeName>
    <alternativeName>
        <fullName evidence="5">NDH-1 subunit H</fullName>
    </alternativeName>
</protein>
<dbReference type="EMBL" id="SRYD01000001">
    <property type="protein sequence ID" value="TGY76739.1"/>
    <property type="molecule type" value="Genomic_DNA"/>
</dbReference>
<proteinExistence type="inferred from homology"/>
<feature type="transmembrane region" description="Helical" evidence="5">
    <location>
        <begin position="339"/>
        <end position="358"/>
    </location>
</feature>
<dbReference type="InterPro" id="IPR001694">
    <property type="entry name" value="NADH_UbQ_OxRdtase_su1/FPO"/>
</dbReference>
<dbReference type="PANTHER" id="PTHR11432">
    <property type="entry name" value="NADH DEHYDROGENASE SUBUNIT 1"/>
    <property type="match status" value="1"/>
</dbReference>
<dbReference type="Pfam" id="PF00146">
    <property type="entry name" value="NADHdh"/>
    <property type="match status" value="1"/>
</dbReference>
<dbReference type="GO" id="GO:0005886">
    <property type="term" value="C:plasma membrane"/>
    <property type="evidence" value="ECO:0007669"/>
    <property type="project" value="UniProtKB-SubCell"/>
</dbReference>
<evidence type="ECO:0000313" key="10">
    <source>
        <dbReference type="Proteomes" id="UP000306630"/>
    </source>
</evidence>
<feature type="transmembrane region" description="Helical" evidence="5">
    <location>
        <begin position="262"/>
        <end position="285"/>
    </location>
</feature>
<dbReference type="RefSeq" id="WP_068961455.1">
    <property type="nucleotide sequence ID" value="NZ_CAMRAI010000019.1"/>
</dbReference>
<organism evidence="7 9">
    <name type="scientific">Muribaculum intestinale</name>
    <dbReference type="NCBI Taxonomy" id="1796646"/>
    <lineage>
        <taxon>Bacteria</taxon>
        <taxon>Pseudomonadati</taxon>
        <taxon>Bacteroidota</taxon>
        <taxon>Bacteroidia</taxon>
        <taxon>Bacteroidales</taxon>
        <taxon>Muribaculaceae</taxon>
        <taxon>Muribaculum</taxon>
    </lineage>
</organism>
<dbReference type="PANTHER" id="PTHR11432:SF3">
    <property type="entry name" value="NADH-UBIQUINONE OXIDOREDUCTASE CHAIN 1"/>
    <property type="match status" value="1"/>
</dbReference>
<dbReference type="GO" id="GO:0048038">
    <property type="term" value="F:quinone binding"/>
    <property type="evidence" value="ECO:0007669"/>
    <property type="project" value="UniProtKB-KW"/>
</dbReference>
<dbReference type="PROSITE" id="PS00667">
    <property type="entry name" value="COMPLEX1_ND1_1"/>
    <property type="match status" value="1"/>
</dbReference>
<sequence length="359" mass="40125">MLELSHGAEWLNQWLLSWCAPWVAVTIECVLIGVLLLLAYSVLALFYIYFERKVCAAFQCRRGPNRVGPWGVLQSVADMFKILIKELISLNHIDKFLFALAPYLVILASMLCFSMLPWGSGLQIVDFNIGIFFLLAVSSIGVLGILLAGWSSNNKFTLIGALRSGAQMVSYELSLGLSVITMVAFAGTMSISEICQMQSDGMWFIFSGHIPAVIAFVIFIIAGTAETNRGPFDLPEAESELTAGYHTEYSGIHFGFFYLAEYLNLFIVSGVAALLFFGGWAPLHIPGWDAFNGVMDWIPSTIWFIAKAIAISFIIIWFKWTFPRLRIDQLLALEWKYLLPINLVNLVLMVLVVCFGLHF</sequence>
<keyword evidence="8" id="KW-0560">Oxidoreductase</keyword>
<comment type="function">
    <text evidence="5">NDH-1 shuttles electrons from NADH, via FMN and iron-sulfur (Fe-S) centers, to quinones in the respiratory chain. The immediate electron acceptor for the enzyme in this species is believed to be ubiquinone. Couples the redox reaction to proton translocation (for every two electrons transferred, four hydrogen ions are translocated across the cytoplasmic membrane), and thus conserves the redox energy in a proton gradient. This subunit may bind ubiquinone.</text>
</comment>
<dbReference type="STRING" id="1796646.A4V02_10910"/>
<feature type="transmembrane region" description="Helical" evidence="5">
    <location>
        <begin position="203"/>
        <end position="222"/>
    </location>
</feature>
<keyword evidence="4 5" id="KW-0472">Membrane</keyword>
<keyword evidence="5" id="KW-0830">Ubiquinone</keyword>
<keyword evidence="5" id="KW-0874">Quinone</keyword>
<feature type="transmembrane region" description="Helical" evidence="5">
    <location>
        <begin position="297"/>
        <end position="318"/>
    </location>
</feature>
<feature type="transmembrane region" description="Helical" evidence="5">
    <location>
        <begin position="171"/>
        <end position="191"/>
    </location>
</feature>
<keyword evidence="3 5" id="KW-1133">Transmembrane helix</keyword>
<evidence type="ECO:0000256" key="1">
    <source>
        <dbReference type="ARBA" id="ARBA00004141"/>
    </source>
</evidence>
<dbReference type="GeneID" id="65537381"/>
<comment type="subunit">
    <text evidence="5">NDH-1 is composed of 14 different subunits. Subunits NuoA, H, J, K, L, M, N constitute the membrane sector of the complex.</text>
</comment>
<dbReference type="GO" id="GO:0016655">
    <property type="term" value="F:oxidoreductase activity, acting on NAD(P)H, quinone or similar compound as acceptor"/>
    <property type="evidence" value="ECO:0007669"/>
    <property type="project" value="UniProtKB-UniRule"/>
</dbReference>
<dbReference type="NCBIfam" id="NF004741">
    <property type="entry name" value="PRK06076.1-2"/>
    <property type="match status" value="1"/>
</dbReference>
<comment type="similarity">
    <text evidence="5 6">Belongs to the complex I subunit 1 family.</text>
</comment>
<evidence type="ECO:0000313" key="7">
    <source>
        <dbReference type="EMBL" id="ANU64167.1"/>
    </source>
</evidence>
<keyword evidence="9" id="KW-1185">Reference proteome</keyword>
<dbReference type="GO" id="GO:0003954">
    <property type="term" value="F:NADH dehydrogenase activity"/>
    <property type="evidence" value="ECO:0007669"/>
    <property type="project" value="TreeGrafter"/>
</dbReference>
<name>A0A1B1SBM1_9BACT</name>
<comment type="catalytic activity">
    <reaction evidence="5">
        <text>a quinone + NADH + 5 H(+)(in) = a quinol + NAD(+) + 4 H(+)(out)</text>
        <dbReference type="Rhea" id="RHEA:57888"/>
        <dbReference type="ChEBI" id="CHEBI:15378"/>
        <dbReference type="ChEBI" id="CHEBI:24646"/>
        <dbReference type="ChEBI" id="CHEBI:57540"/>
        <dbReference type="ChEBI" id="CHEBI:57945"/>
        <dbReference type="ChEBI" id="CHEBI:132124"/>
    </reaction>
</comment>
<reference evidence="9" key="1">
    <citation type="submission" date="2016-04" db="EMBL/GenBank/DDBJ databases">
        <title>Complete Genome Sequences of Twelve Strains of a Stable Defined Moderately Diverse Mouse Microbiota 2 (sDMDMm2).</title>
        <authorList>
            <person name="Uchimura Y."/>
            <person name="Wyss M."/>
            <person name="Brugiroux S."/>
            <person name="Limenitakis J.P."/>
            <person name="Stecher B."/>
            <person name="McCoy K.D."/>
            <person name="Macpherson A.J."/>
        </authorList>
    </citation>
    <scope>NUCLEOTIDE SEQUENCE [LARGE SCALE GENOMIC DNA]</scope>
    <source>
        <strain evidence="9">YL27</strain>
    </source>
</reference>
<feature type="transmembrane region" description="Helical" evidence="5">
    <location>
        <begin position="96"/>
        <end position="117"/>
    </location>
</feature>
<evidence type="ECO:0000256" key="3">
    <source>
        <dbReference type="ARBA" id="ARBA00022989"/>
    </source>
</evidence>
<evidence type="ECO:0000313" key="9">
    <source>
        <dbReference type="Proteomes" id="UP000186351"/>
    </source>
</evidence>
<dbReference type="HAMAP" id="MF_01350">
    <property type="entry name" value="NDH1_NuoH"/>
    <property type="match status" value="1"/>
</dbReference>
<accession>A0A1Z2XH15</accession>
<keyword evidence="2 5" id="KW-0812">Transmembrane</keyword>
<gene>
    <name evidence="5 8" type="primary">nuoH</name>
    <name evidence="7" type="ORF">A4V02_10910</name>
    <name evidence="8" type="ORF">E5333_00360</name>
</gene>
<feature type="transmembrane region" description="Helical" evidence="5">
    <location>
        <begin position="129"/>
        <end position="150"/>
    </location>
</feature>
<dbReference type="Proteomes" id="UP000186351">
    <property type="component" value="Chromosome"/>
</dbReference>
<evidence type="ECO:0000256" key="5">
    <source>
        <dbReference type="HAMAP-Rule" id="MF_01350"/>
    </source>
</evidence>
<dbReference type="InterPro" id="IPR018086">
    <property type="entry name" value="NADH_UbQ_OxRdtase_su1_CS"/>
</dbReference>
<evidence type="ECO:0000256" key="4">
    <source>
        <dbReference type="ARBA" id="ARBA00023136"/>
    </source>
</evidence>
<keyword evidence="5 6" id="KW-0520">NAD</keyword>
<keyword evidence="5" id="KW-1278">Translocase</keyword>
<reference evidence="7" key="2">
    <citation type="submission" date="2017-04" db="EMBL/GenBank/DDBJ databases">
        <title>Complete Genome Sequences of Twelve Strains of a Stable Defined Moderately Diverse Mouse Microbiota 2 (sDMDMm2).</title>
        <authorList>
            <person name="Uchimura Y."/>
            <person name="Wyss M."/>
            <person name="Brugiroux S."/>
            <person name="Limenitakis J.P."/>
            <person name="Stecher B."/>
            <person name="McCoy K.D."/>
            <person name="Macpherson A.J."/>
        </authorList>
    </citation>
    <scope>NUCLEOTIDE SEQUENCE</scope>
    <source>
        <strain evidence="7">YL27</strain>
    </source>
</reference>
<accession>A0A1B1SBM1</accession>
<dbReference type="Proteomes" id="UP000306630">
    <property type="component" value="Unassembled WGS sequence"/>
</dbReference>
<evidence type="ECO:0000256" key="6">
    <source>
        <dbReference type="RuleBase" id="RU000471"/>
    </source>
</evidence>
<dbReference type="GO" id="GO:0009060">
    <property type="term" value="P:aerobic respiration"/>
    <property type="evidence" value="ECO:0007669"/>
    <property type="project" value="TreeGrafter"/>
</dbReference>
<dbReference type="EMBL" id="CP015402">
    <property type="protein sequence ID" value="ANU64167.1"/>
    <property type="molecule type" value="Genomic_DNA"/>
</dbReference>